<name>A0A2I0X0G3_9ASPA</name>
<accession>A0A2I0X0G3</accession>
<dbReference type="EMBL" id="KZ502253">
    <property type="protein sequence ID" value="PKU81367.1"/>
    <property type="molecule type" value="Genomic_DNA"/>
</dbReference>
<reference evidence="1 2" key="1">
    <citation type="journal article" date="2016" name="Sci. Rep.">
        <title>The Dendrobium catenatum Lindl. genome sequence provides insights into polysaccharide synthase, floral development and adaptive evolution.</title>
        <authorList>
            <person name="Zhang G.Q."/>
            <person name="Xu Q."/>
            <person name="Bian C."/>
            <person name="Tsai W.C."/>
            <person name="Yeh C.M."/>
            <person name="Liu K.W."/>
            <person name="Yoshida K."/>
            <person name="Zhang L.S."/>
            <person name="Chang S.B."/>
            <person name="Chen F."/>
            <person name="Shi Y."/>
            <person name="Su Y.Y."/>
            <person name="Zhang Y.Q."/>
            <person name="Chen L.J."/>
            <person name="Yin Y."/>
            <person name="Lin M."/>
            <person name="Huang H."/>
            <person name="Deng H."/>
            <person name="Wang Z.W."/>
            <person name="Zhu S.L."/>
            <person name="Zhao X."/>
            <person name="Deng C."/>
            <person name="Niu S.C."/>
            <person name="Huang J."/>
            <person name="Wang M."/>
            <person name="Liu G.H."/>
            <person name="Yang H.J."/>
            <person name="Xiao X.J."/>
            <person name="Hsiao Y.Y."/>
            <person name="Wu W.L."/>
            <person name="Chen Y.Y."/>
            <person name="Mitsuda N."/>
            <person name="Ohme-Takagi M."/>
            <person name="Luo Y.B."/>
            <person name="Van de Peer Y."/>
            <person name="Liu Z.J."/>
        </authorList>
    </citation>
    <scope>NUCLEOTIDE SEQUENCE [LARGE SCALE GENOMIC DNA]</scope>
    <source>
        <tissue evidence="1">The whole plant</tissue>
    </source>
</reference>
<evidence type="ECO:0000313" key="2">
    <source>
        <dbReference type="Proteomes" id="UP000233837"/>
    </source>
</evidence>
<dbReference type="AlphaFoldDB" id="A0A2I0X0G3"/>
<proteinExistence type="predicted"/>
<reference evidence="1 2" key="2">
    <citation type="journal article" date="2017" name="Nature">
        <title>The Apostasia genome and the evolution of orchids.</title>
        <authorList>
            <person name="Zhang G.Q."/>
            <person name="Liu K.W."/>
            <person name="Li Z."/>
            <person name="Lohaus R."/>
            <person name="Hsiao Y.Y."/>
            <person name="Niu S.C."/>
            <person name="Wang J.Y."/>
            <person name="Lin Y.C."/>
            <person name="Xu Q."/>
            <person name="Chen L.J."/>
            <person name="Yoshida K."/>
            <person name="Fujiwara S."/>
            <person name="Wang Z.W."/>
            <person name="Zhang Y.Q."/>
            <person name="Mitsuda N."/>
            <person name="Wang M."/>
            <person name="Liu G.H."/>
            <person name="Pecoraro L."/>
            <person name="Huang H.X."/>
            <person name="Xiao X.J."/>
            <person name="Lin M."/>
            <person name="Wu X.Y."/>
            <person name="Wu W.L."/>
            <person name="Chen Y.Y."/>
            <person name="Chang S.B."/>
            <person name="Sakamoto S."/>
            <person name="Ohme-Takagi M."/>
            <person name="Yagi M."/>
            <person name="Zeng S.J."/>
            <person name="Shen C.Y."/>
            <person name="Yeh C.M."/>
            <person name="Luo Y.B."/>
            <person name="Tsai W.C."/>
            <person name="Van de Peer Y."/>
            <person name="Liu Z.J."/>
        </authorList>
    </citation>
    <scope>NUCLEOTIDE SEQUENCE [LARGE SCALE GENOMIC DNA]</scope>
    <source>
        <tissue evidence="1">The whole plant</tissue>
    </source>
</reference>
<keyword evidence="2" id="KW-1185">Reference proteome</keyword>
<dbReference type="STRING" id="906689.A0A2I0X0G3"/>
<evidence type="ECO:0000313" key="1">
    <source>
        <dbReference type="EMBL" id="PKU81367.1"/>
    </source>
</evidence>
<sequence>MAAIRMIGKYPPTHSLPKASPFFFPLTNLSPVSNPIAVVQTLVRTSQVSYFSNHRETELVNQALHIMAIRKLQMGCLRGFTTESNTMPATSKLCSRGRGMPALTVSSKTNNILKAIMANLWSACNPNLPLESLELLGIFTGGVVHSFTGSAEDRDRLLSFDNIFLGFLQVAFRSSRRRTIFSLGIARSRGSLRSWERA</sequence>
<gene>
    <name evidence="1" type="ORF">MA16_Dca017405</name>
</gene>
<protein>
    <submittedName>
        <fullName evidence="1">TatD DNase family protein</fullName>
    </submittedName>
</protein>
<dbReference type="Proteomes" id="UP000233837">
    <property type="component" value="Unassembled WGS sequence"/>
</dbReference>
<organism evidence="1 2">
    <name type="scientific">Dendrobium catenatum</name>
    <dbReference type="NCBI Taxonomy" id="906689"/>
    <lineage>
        <taxon>Eukaryota</taxon>
        <taxon>Viridiplantae</taxon>
        <taxon>Streptophyta</taxon>
        <taxon>Embryophyta</taxon>
        <taxon>Tracheophyta</taxon>
        <taxon>Spermatophyta</taxon>
        <taxon>Magnoliopsida</taxon>
        <taxon>Liliopsida</taxon>
        <taxon>Asparagales</taxon>
        <taxon>Orchidaceae</taxon>
        <taxon>Epidendroideae</taxon>
        <taxon>Malaxideae</taxon>
        <taxon>Dendrobiinae</taxon>
        <taxon>Dendrobium</taxon>
    </lineage>
</organism>